<accession>A0A1H7GAM4</accession>
<evidence type="ECO:0000256" key="1">
    <source>
        <dbReference type="ARBA" id="ARBA00000815"/>
    </source>
</evidence>
<feature type="binding site" evidence="5">
    <location>
        <position position="9"/>
    </location>
    <ligand>
        <name>a divalent metal cation</name>
        <dbReference type="ChEBI" id="CHEBI:60240"/>
    </ligand>
</feature>
<keyword evidence="5" id="KW-0963">Cytoplasm</keyword>
<evidence type="ECO:0000256" key="2">
    <source>
        <dbReference type="ARBA" id="ARBA00011062"/>
    </source>
</evidence>
<dbReference type="GO" id="GO:0000166">
    <property type="term" value="F:nucleotide binding"/>
    <property type="evidence" value="ECO:0007669"/>
    <property type="project" value="UniProtKB-KW"/>
</dbReference>
<feature type="domain" description="Survival protein SurE-like phosphatase/nucleotidase" evidence="6">
    <location>
        <begin position="3"/>
        <end position="180"/>
    </location>
</feature>
<protein>
    <recommendedName>
        <fullName evidence="5">5'-nucleotidase SurE</fullName>
        <ecNumber evidence="5">3.1.3.5</ecNumber>
    </recommendedName>
    <alternativeName>
        <fullName evidence="5">Nucleoside 5'-monophosphate phosphohydrolase</fullName>
    </alternativeName>
</protein>
<dbReference type="InterPro" id="IPR036523">
    <property type="entry name" value="SurE-like_sf"/>
</dbReference>
<comment type="catalytic activity">
    <reaction evidence="1 5">
        <text>a ribonucleoside 5'-phosphate + H2O = a ribonucleoside + phosphate</text>
        <dbReference type="Rhea" id="RHEA:12484"/>
        <dbReference type="ChEBI" id="CHEBI:15377"/>
        <dbReference type="ChEBI" id="CHEBI:18254"/>
        <dbReference type="ChEBI" id="CHEBI:43474"/>
        <dbReference type="ChEBI" id="CHEBI:58043"/>
        <dbReference type="EC" id="3.1.3.5"/>
    </reaction>
</comment>
<dbReference type="EC" id="3.1.3.5" evidence="5"/>
<sequence length="239" mass="25813">MRILITNDDGINSDGIIRLARAAKEFGEVWVVAPESQRSAASHSISLHNSIDVYPCEEFPVEGVFAYSCSGTPGDCVRVGGLSVMPERPDVVLSGINYGYNCASDIQYSATCGAAFEGAFQGYHAIALSEGACECHQVTDKYIKQVLKKLLAEPLAPGMIHNVNFPGCELSDCGGILYDRKVSRGMFYKDSYDVVENLDDGGVRYMVNGCYTPVAEEGTDFDAILNNYVSVGVVNNVGY</sequence>
<dbReference type="PANTHER" id="PTHR30457:SF0">
    <property type="entry name" value="PHOSPHATASE, PUTATIVE (AFU_ORTHOLOGUE AFUA_4G01070)-RELATED"/>
    <property type="match status" value="1"/>
</dbReference>
<proteinExistence type="inferred from homology"/>
<organism evidence="7 8">
    <name type="scientific">Pseudobutyrivibrio ruminis</name>
    <dbReference type="NCBI Taxonomy" id="46206"/>
    <lineage>
        <taxon>Bacteria</taxon>
        <taxon>Bacillati</taxon>
        <taxon>Bacillota</taxon>
        <taxon>Clostridia</taxon>
        <taxon>Lachnospirales</taxon>
        <taxon>Lachnospiraceae</taxon>
        <taxon>Pseudobutyrivibrio</taxon>
    </lineage>
</organism>
<comment type="subcellular location">
    <subcellularLocation>
        <location evidence="5">Cytoplasm</location>
    </subcellularLocation>
</comment>
<dbReference type="GO" id="GO:0008253">
    <property type="term" value="F:5'-nucleotidase activity"/>
    <property type="evidence" value="ECO:0007669"/>
    <property type="project" value="UniProtKB-UniRule"/>
</dbReference>
<keyword evidence="4 5" id="KW-0378">Hydrolase</keyword>
<dbReference type="GO" id="GO:0005737">
    <property type="term" value="C:cytoplasm"/>
    <property type="evidence" value="ECO:0007669"/>
    <property type="project" value="UniProtKB-SubCell"/>
</dbReference>
<evidence type="ECO:0000256" key="3">
    <source>
        <dbReference type="ARBA" id="ARBA00022723"/>
    </source>
</evidence>
<dbReference type="SUPFAM" id="SSF64167">
    <property type="entry name" value="SurE-like"/>
    <property type="match status" value="1"/>
</dbReference>
<feature type="binding site" evidence="5">
    <location>
        <position position="97"/>
    </location>
    <ligand>
        <name>a divalent metal cation</name>
        <dbReference type="ChEBI" id="CHEBI:60240"/>
    </ligand>
</feature>
<evidence type="ECO:0000259" key="6">
    <source>
        <dbReference type="Pfam" id="PF01975"/>
    </source>
</evidence>
<gene>
    <name evidence="5" type="primary">surE</name>
    <name evidence="7" type="ORF">SAMN02910377_00611</name>
</gene>
<dbReference type="Proteomes" id="UP000182321">
    <property type="component" value="Unassembled WGS sequence"/>
</dbReference>
<dbReference type="RefSeq" id="WP_074789037.1">
    <property type="nucleotide sequence ID" value="NZ_FNZX01000004.1"/>
</dbReference>
<dbReference type="HAMAP" id="MF_00060">
    <property type="entry name" value="SurE"/>
    <property type="match status" value="1"/>
</dbReference>
<dbReference type="NCBIfam" id="TIGR00087">
    <property type="entry name" value="surE"/>
    <property type="match status" value="1"/>
</dbReference>
<keyword evidence="3 5" id="KW-0479">Metal-binding</keyword>
<dbReference type="Gene3D" id="3.40.1210.10">
    <property type="entry name" value="Survival protein SurE-like phosphatase/nucleotidase"/>
    <property type="match status" value="1"/>
</dbReference>
<name>A0A1H7GAM4_9FIRM</name>
<feature type="binding site" evidence="5">
    <location>
        <position position="8"/>
    </location>
    <ligand>
        <name>a divalent metal cation</name>
        <dbReference type="ChEBI" id="CHEBI:60240"/>
    </ligand>
</feature>
<evidence type="ECO:0000313" key="8">
    <source>
        <dbReference type="Proteomes" id="UP000182321"/>
    </source>
</evidence>
<dbReference type="InterPro" id="IPR030048">
    <property type="entry name" value="SurE"/>
</dbReference>
<dbReference type="AlphaFoldDB" id="A0A1H7GAM4"/>
<keyword evidence="5" id="KW-0547">Nucleotide-binding</keyword>
<dbReference type="GO" id="GO:0046872">
    <property type="term" value="F:metal ion binding"/>
    <property type="evidence" value="ECO:0007669"/>
    <property type="project" value="UniProtKB-UniRule"/>
</dbReference>
<evidence type="ECO:0000313" key="7">
    <source>
        <dbReference type="EMBL" id="SEK32865.1"/>
    </source>
</evidence>
<comment type="function">
    <text evidence="5">Nucleotidase that shows phosphatase activity on nucleoside 5'-monophosphates.</text>
</comment>
<evidence type="ECO:0000256" key="4">
    <source>
        <dbReference type="ARBA" id="ARBA00022801"/>
    </source>
</evidence>
<dbReference type="PANTHER" id="PTHR30457">
    <property type="entry name" value="5'-NUCLEOTIDASE SURE"/>
    <property type="match status" value="1"/>
</dbReference>
<reference evidence="8" key="1">
    <citation type="submission" date="2016-10" db="EMBL/GenBank/DDBJ databases">
        <authorList>
            <person name="Varghese N."/>
        </authorList>
    </citation>
    <scope>NUCLEOTIDE SEQUENCE [LARGE SCALE GENOMIC DNA]</scope>
    <source>
        <strain evidence="8">ACV-9</strain>
    </source>
</reference>
<comment type="cofactor">
    <cofactor evidence="5">
        <name>a divalent metal cation</name>
        <dbReference type="ChEBI" id="CHEBI:60240"/>
    </cofactor>
    <text evidence="5">Binds 1 divalent metal cation per subunit.</text>
</comment>
<comment type="similarity">
    <text evidence="2 5">Belongs to the SurE nucleotidase family.</text>
</comment>
<feature type="binding site" evidence="5">
    <location>
        <position position="39"/>
    </location>
    <ligand>
        <name>a divalent metal cation</name>
        <dbReference type="ChEBI" id="CHEBI:60240"/>
    </ligand>
</feature>
<keyword evidence="8" id="KW-1185">Reference proteome</keyword>
<evidence type="ECO:0000256" key="5">
    <source>
        <dbReference type="HAMAP-Rule" id="MF_00060"/>
    </source>
</evidence>
<dbReference type="Pfam" id="PF01975">
    <property type="entry name" value="SurE"/>
    <property type="match status" value="1"/>
</dbReference>
<dbReference type="InterPro" id="IPR002828">
    <property type="entry name" value="SurE-like_Pase/nucleotidase"/>
</dbReference>
<dbReference type="EMBL" id="FNZX01000004">
    <property type="protein sequence ID" value="SEK32865.1"/>
    <property type="molecule type" value="Genomic_DNA"/>
</dbReference>